<accession>A0A8J7TKT5</accession>
<gene>
    <name evidence="2" type="ORF">J0M35_05740</name>
</gene>
<dbReference type="AlphaFoldDB" id="A0A8J7TKT5"/>
<dbReference type="Pfam" id="PF14332">
    <property type="entry name" value="DUF4388"/>
    <property type="match status" value="1"/>
</dbReference>
<evidence type="ECO:0000313" key="2">
    <source>
        <dbReference type="EMBL" id="MBN8659844.1"/>
    </source>
</evidence>
<comment type="caution">
    <text evidence="2">The sequence shown here is derived from an EMBL/GenBank/DDBJ whole genome shotgun (WGS) entry which is preliminary data.</text>
</comment>
<dbReference type="Proteomes" id="UP000664277">
    <property type="component" value="Unassembled WGS sequence"/>
</dbReference>
<reference evidence="2" key="1">
    <citation type="submission" date="2021-02" db="EMBL/GenBank/DDBJ databases">
        <title>Genome-Resolved Metagenomics of a Microbial Community Performing Photosynthetic Biological Nutrient Removal.</title>
        <authorList>
            <person name="Mcdaniel E.A."/>
        </authorList>
    </citation>
    <scope>NUCLEOTIDE SEQUENCE</scope>
    <source>
        <strain evidence="2">UWPOB_OBS1</strain>
    </source>
</reference>
<organism evidence="2 3">
    <name type="scientific">Candidatus Obscuribacter phosphatis</name>
    <dbReference type="NCBI Taxonomy" id="1906157"/>
    <lineage>
        <taxon>Bacteria</taxon>
        <taxon>Bacillati</taxon>
        <taxon>Candidatus Melainabacteria</taxon>
        <taxon>Candidatus Obscuribacterales</taxon>
        <taxon>Candidatus Obscuribacteraceae</taxon>
        <taxon>Candidatus Obscuribacter</taxon>
    </lineage>
</organism>
<sequence length="622" mass="69080">MAVDSSDARLNQGKKEQGKAAQNIIVLKYGPEILNEIAALAKTKRLYDAIIIDATLSGYLFPAETLIEASRLGGSLLELSGALIFLKTDKATAIIRESLSGMMTFHVFDNHAELFDYSPSLTKFIQTALGDATTFVEESTDLSHQVLMSSVPVLTNQGLNWKLNMEAHHKRNLLLAAIDNYTPVVTLCNRLTAAGRISQEEFFTRLKDLEAEKAIFPIFNKIPFLVNCFKTQTAFSLKEYLVASSMLSRLQLDDLIMEQNSMPMKQRLSLGALAVKKGMINSRQLEIAIQDQAFYGQSEESEKEKLGSVGQEEEKVQSLVGHLGSTDPSNLLQNLATNRESGVLSVEFRDMQFRALFETGKITHAKLGKLFGNPAVIEFASVWKQGIFVFIQRTPPADLAQDNCKVTKALDKLLLDAALAADNTEVTWKKLPKGADSVLEKLPDKDKHLENEKLIDPKEKFELSTHEKNMMRKLWNALDGLHSLSLVIRNLQNVTTADAAAAIDRLMSYGLVSVPQVDLNGPMGKFQQLVKRITETIGVERSEAFLRLSLRDTLGYSGRARVFILSRQGDVGVDMAAARTAGTSLSVVLQDLEDWQVKYIEYATQELDRKVLLGIIKEVHNA</sequence>
<evidence type="ECO:0000259" key="1">
    <source>
        <dbReference type="Pfam" id="PF14332"/>
    </source>
</evidence>
<proteinExistence type="predicted"/>
<protein>
    <submittedName>
        <fullName evidence="2">DUF4388 domain-containing protein</fullName>
    </submittedName>
</protein>
<evidence type="ECO:0000313" key="3">
    <source>
        <dbReference type="Proteomes" id="UP000664277"/>
    </source>
</evidence>
<dbReference type="EMBL" id="JAFLCK010000006">
    <property type="protein sequence ID" value="MBN8659844.1"/>
    <property type="molecule type" value="Genomic_DNA"/>
</dbReference>
<dbReference type="InterPro" id="IPR025497">
    <property type="entry name" value="PatA-like_N"/>
</dbReference>
<dbReference type="PANTHER" id="PTHR36304:SF4">
    <property type="entry name" value="DUF4388 DOMAIN-CONTAINING PROTEIN"/>
    <property type="match status" value="1"/>
</dbReference>
<feature type="domain" description="PatA-like N-terminal" evidence="1">
    <location>
        <begin position="321"/>
        <end position="422"/>
    </location>
</feature>
<dbReference type="PANTHER" id="PTHR36304">
    <property type="entry name" value="DOMAIN GTPASE-ACTIVATING PROTEIN, PUTATIVE-RELATED-RELATED"/>
    <property type="match status" value="1"/>
</dbReference>
<name>A0A8J7TKT5_9BACT</name>